<comment type="caution">
    <text evidence="1">The sequence shown here is derived from an EMBL/GenBank/DDBJ whole genome shotgun (WGS) entry which is preliminary data.</text>
</comment>
<name>A0A8H4QK79_9AGAR</name>
<evidence type="ECO:0000313" key="2">
    <source>
        <dbReference type="Proteomes" id="UP000521872"/>
    </source>
</evidence>
<sequence>MSNQPIQVAISNYTHSEKELGDWETLDVGKGTLFFRSQREALVLKDPQTDQRRGFYVDCSGNDSVNGYLRVAFRGLDKQLGFEGQKQAGFYIRNASGIPDVQVFVSSFNGAGVDEWYEVPDNFEDRTKGFWSREGWEMVVFRDPATEEEKGWYLNTDGGTVEVTFNGFDKGISTFHCKS</sequence>
<gene>
    <name evidence="1" type="ORF">D9613_004410</name>
</gene>
<accession>A0A8H4QK79</accession>
<dbReference type="AlphaFoldDB" id="A0A8H4QK79"/>
<proteinExistence type="predicted"/>
<dbReference type="EMBL" id="JAACJL010000057">
    <property type="protein sequence ID" value="KAF4612458.1"/>
    <property type="molecule type" value="Genomic_DNA"/>
</dbReference>
<reference evidence="1 2" key="1">
    <citation type="submission" date="2019-12" db="EMBL/GenBank/DDBJ databases">
        <authorList>
            <person name="Floudas D."/>
            <person name="Bentzer J."/>
            <person name="Ahren D."/>
            <person name="Johansson T."/>
            <person name="Persson P."/>
            <person name="Tunlid A."/>
        </authorList>
    </citation>
    <scope>NUCLEOTIDE SEQUENCE [LARGE SCALE GENOMIC DNA]</scope>
    <source>
        <strain evidence="1 2">CBS 102.39</strain>
    </source>
</reference>
<protein>
    <submittedName>
        <fullName evidence="1">Uncharacterized protein</fullName>
    </submittedName>
</protein>
<organism evidence="1 2">
    <name type="scientific">Agrocybe pediades</name>
    <dbReference type="NCBI Taxonomy" id="84607"/>
    <lineage>
        <taxon>Eukaryota</taxon>
        <taxon>Fungi</taxon>
        <taxon>Dikarya</taxon>
        <taxon>Basidiomycota</taxon>
        <taxon>Agaricomycotina</taxon>
        <taxon>Agaricomycetes</taxon>
        <taxon>Agaricomycetidae</taxon>
        <taxon>Agaricales</taxon>
        <taxon>Agaricineae</taxon>
        <taxon>Strophariaceae</taxon>
        <taxon>Agrocybe</taxon>
    </lineage>
</organism>
<dbReference type="Proteomes" id="UP000521872">
    <property type="component" value="Unassembled WGS sequence"/>
</dbReference>
<keyword evidence="2" id="KW-1185">Reference proteome</keyword>
<evidence type="ECO:0000313" key="1">
    <source>
        <dbReference type="EMBL" id="KAF4612458.1"/>
    </source>
</evidence>